<dbReference type="EMBL" id="KV417281">
    <property type="protein sequence ID" value="KZO97010.1"/>
    <property type="molecule type" value="Genomic_DNA"/>
</dbReference>
<reference evidence="2 3" key="1">
    <citation type="journal article" date="2016" name="Mol. Biol. Evol.">
        <title>Comparative Genomics of Early-Diverging Mushroom-Forming Fungi Provides Insights into the Origins of Lignocellulose Decay Capabilities.</title>
        <authorList>
            <person name="Nagy L.G."/>
            <person name="Riley R."/>
            <person name="Tritt A."/>
            <person name="Adam C."/>
            <person name="Daum C."/>
            <person name="Floudas D."/>
            <person name="Sun H."/>
            <person name="Yadav J.S."/>
            <person name="Pangilinan J."/>
            <person name="Larsson K.H."/>
            <person name="Matsuura K."/>
            <person name="Barry K."/>
            <person name="Labutti K."/>
            <person name="Kuo R."/>
            <person name="Ohm R.A."/>
            <person name="Bhattacharya S.S."/>
            <person name="Shirouzu T."/>
            <person name="Yoshinaga Y."/>
            <person name="Martin F.M."/>
            <person name="Grigoriev I.V."/>
            <person name="Hibbett D.S."/>
        </authorList>
    </citation>
    <scope>NUCLEOTIDE SEQUENCE [LARGE SCALE GENOMIC DNA]</scope>
    <source>
        <strain evidence="2 3">TUFC12733</strain>
    </source>
</reference>
<organism evidence="2 3">
    <name type="scientific">Calocera viscosa (strain TUFC12733)</name>
    <dbReference type="NCBI Taxonomy" id="1330018"/>
    <lineage>
        <taxon>Eukaryota</taxon>
        <taxon>Fungi</taxon>
        <taxon>Dikarya</taxon>
        <taxon>Basidiomycota</taxon>
        <taxon>Agaricomycotina</taxon>
        <taxon>Dacrymycetes</taxon>
        <taxon>Dacrymycetales</taxon>
        <taxon>Dacrymycetaceae</taxon>
        <taxon>Calocera</taxon>
    </lineage>
</organism>
<accession>A0A167MS51</accession>
<dbReference type="InterPro" id="IPR023231">
    <property type="entry name" value="GSKIP_dom_sf"/>
</dbReference>
<dbReference type="OrthoDB" id="5804279at2759"/>
<sequence>MTSNASPSSFYRDELSRALQEQGEAIISYRLMESSLSSASAEVQLLEANSVIVALSLGGYRLVSQVQTSMSYETVEPLLASVSPLYGVKKDESLLAKLNALAQTGSGA</sequence>
<dbReference type="InterPro" id="IPR007967">
    <property type="entry name" value="GSKIP_dom"/>
</dbReference>
<gene>
    <name evidence="2" type="ORF">CALVIDRAFT_554662</name>
</gene>
<name>A0A167MS51_CALVF</name>
<dbReference type="SUPFAM" id="SSF103107">
    <property type="entry name" value="Hypothetical protein c14orf129, hspc210"/>
    <property type="match status" value="1"/>
</dbReference>
<feature type="domain" description="GSKIP" evidence="1">
    <location>
        <begin position="34"/>
        <end position="101"/>
    </location>
</feature>
<evidence type="ECO:0000313" key="2">
    <source>
        <dbReference type="EMBL" id="KZO97010.1"/>
    </source>
</evidence>
<protein>
    <recommendedName>
        <fullName evidence="1">GSKIP domain-containing protein</fullName>
    </recommendedName>
</protein>
<dbReference type="Pfam" id="PF05303">
    <property type="entry name" value="GSKIP_dom"/>
    <property type="match status" value="1"/>
</dbReference>
<evidence type="ECO:0000313" key="3">
    <source>
        <dbReference type="Proteomes" id="UP000076738"/>
    </source>
</evidence>
<keyword evidence="3" id="KW-1185">Reference proteome</keyword>
<evidence type="ECO:0000259" key="1">
    <source>
        <dbReference type="Pfam" id="PF05303"/>
    </source>
</evidence>
<dbReference type="AlphaFoldDB" id="A0A167MS51"/>
<dbReference type="Proteomes" id="UP000076738">
    <property type="component" value="Unassembled WGS sequence"/>
</dbReference>
<dbReference type="Gene3D" id="3.30.2280.10">
    <property type="entry name" value="Hypothetical protein (hspc210)"/>
    <property type="match status" value="1"/>
</dbReference>
<proteinExistence type="predicted"/>